<evidence type="ECO:0000256" key="4">
    <source>
        <dbReference type="PIRSR" id="PIRSR000915-2"/>
    </source>
</evidence>
<reference evidence="8" key="2">
    <citation type="submission" date="2025-04" db="UniProtKB">
        <authorList>
            <consortium name="RefSeq"/>
        </authorList>
    </citation>
    <scope>IDENTIFICATION</scope>
    <source>
        <strain evidence="8">Aabys</strain>
    </source>
</reference>
<dbReference type="InterPro" id="IPR006357">
    <property type="entry name" value="HAD-SF_hydro_IIA"/>
</dbReference>
<keyword evidence="5" id="KW-0460">Magnesium</keyword>
<feature type="active site" description="Proton donor" evidence="3">
    <location>
        <position position="30"/>
    </location>
</feature>
<dbReference type="GO" id="GO:0016791">
    <property type="term" value="F:phosphatase activity"/>
    <property type="evidence" value="ECO:0007669"/>
    <property type="project" value="InterPro"/>
</dbReference>
<evidence type="ECO:0000256" key="1">
    <source>
        <dbReference type="ARBA" id="ARBA00022801"/>
    </source>
</evidence>
<name>A0A1I8MCV6_MUSDO</name>
<dbReference type="VEuPathDB" id="VectorBase:MDOA003605"/>
<dbReference type="NCBIfam" id="TIGR01452">
    <property type="entry name" value="PGP_euk"/>
    <property type="match status" value="1"/>
</dbReference>
<dbReference type="AlphaFoldDB" id="A0A1I8MCV6"/>
<keyword evidence="7" id="KW-1185">Reference proteome</keyword>
<dbReference type="InterPro" id="IPR023214">
    <property type="entry name" value="HAD_sf"/>
</dbReference>
<evidence type="ECO:0000256" key="5">
    <source>
        <dbReference type="PIRSR" id="PIRSR000915-3"/>
    </source>
</evidence>
<dbReference type="KEGG" id="mde:101894076"/>
<comment type="similarity">
    <text evidence="2">Belongs to the HAD-like hydrolase superfamily.</text>
</comment>
<dbReference type="eggNOG" id="KOG2882">
    <property type="taxonomic scope" value="Eukaryota"/>
</dbReference>
<dbReference type="VEuPathDB" id="VectorBase:MDOMA2_016067"/>
<feature type="binding site" evidence="5">
    <location>
        <position position="30"/>
    </location>
    <ligand>
        <name>Mg(2+)</name>
        <dbReference type="ChEBI" id="CHEBI:18420"/>
    </ligand>
</feature>
<dbReference type="STRING" id="7370.A0A1I8MCV6"/>
<dbReference type="PIRSF" id="PIRSF000915">
    <property type="entry name" value="PGP-type_phosphatase"/>
    <property type="match status" value="1"/>
</dbReference>
<organism evidence="6">
    <name type="scientific">Musca domestica</name>
    <name type="common">House fly</name>
    <dbReference type="NCBI Taxonomy" id="7370"/>
    <lineage>
        <taxon>Eukaryota</taxon>
        <taxon>Metazoa</taxon>
        <taxon>Ecdysozoa</taxon>
        <taxon>Arthropoda</taxon>
        <taxon>Hexapoda</taxon>
        <taxon>Insecta</taxon>
        <taxon>Pterygota</taxon>
        <taxon>Neoptera</taxon>
        <taxon>Endopterygota</taxon>
        <taxon>Diptera</taxon>
        <taxon>Brachycera</taxon>
        <taxon>Muscomorpha</taxon>
        <taxon>Muscoidea</taxon>
        <taxon>Muscidae</taxon>
        <taxon>Musca</taxon>
    </lineage>
</organism>
<feature type="active site" description="Nucleophile" evidence="3">
    <location>
        <position position="28"/>
    </location>
</feature>
<gene>
    <name evidence="6" type="primary">101894076</name>
    <name evidence="8" type="synonym">LOC101894076</name>
</gene>
<feature type="binding site" evidence="5">
    <location>
        <position position="250"/>
    </location>
    <ligand>
        <name>Mg(2+)</name>
        <dbReference type="ChEBI" id="CHEBI:18420"/>
    </ligand>
</feature>
<dbReference type="Pfam" id="PF13344">
    <property type="entry name" value="Hydrolase_6"/>
    <property type="match status" value="1"/>
</dbReference>
<dbReference type="NCBIfam" id="TIGR01460">
    <property type="entry name" value="HAD-SF-IIA"/>
    <property type="match status" value="1"/>
</dbReference>
<feature type="binding site" evidence="4">
    <location>
        <position position="225"/>
    </location>
    <ligand>
        <name>substrate</name>
    </ligand>
</feature>
<dbReference type="PANTHER" id="PTHR19288:SF93">
    <property type="entry name" value="FI11325P-RELATED"/>
    <property type="match status" value="1"/>
</dbReference>
<dbReference type="GeneID" id="101894076"/>
<sequence>MATINLNQINDKQIPKNWLDSYDTIFTDCDSVIWQDDKVIEGTPETINDLQDMGKKVYFVTNNSTKTRAQLCEKARGMNFKVEEHQIIAPTYSIAEYLKLHLSPEEKVYIVGSPAMGRELDTLHIKHFGLGPDEVEPNWVSILPEVDQQTKEENIAAVLVGFDEHFSYNKMIKACNYLGQNEKCLFLATNADAVSKFPQYSIPGTGAILRAIEACVGREAEVMGKPNPLVCEHLLKSGQVDAKRTLMIGDCYKTDILFGKNCGFSTLLVGTGRYKWLHVEKMLKEDGSKDYLPDFFASSLADLRAYL</sequence>
<evidence type="ECO:0000313" key="8">
    <source>
        <dbReference type="RefSeq" id="XP_011296244.1"/>
    </source>
</evidence>
<proteinExistence type="inferred from homology"/>
<keyword evidence="5" id="KW-0479">Metal-binding</keyword>
<protein>
    <submittedName>
        <fullName evidence="8">Glycerol-3-phosphate phosphatase-like</fullName>
    </submittedName>
</protein>
<dbReference type="InterPro" id="IPR036412">
    <property type="entry name" value="HAD-like_sf"/>
</dbReference>
<dbReference type="RefSeq" id="XP_011296244.1">
    <property type="nucleotide sequence ID" value="XM_011297942.2"/>
</dbReference>
<dbReference type="InterPro" id="IPR006349">
    <property type="entry name" value="PGP_euk"/>
</dbReference>
<reference evidence="6" key="1">
    <citation type="submission" date="2020-05" db="UniProtKB">
        <authorList>
            <consortium name="EnsemblMetazoa"/>
        </authorList>
    </citation>
    <scope>IDENTIFICATION</scope>
    <source>
        <strain evidence="6">Aabys</strain>
    </source>
</reference>
<accession>A0A1I8MCV6</accession>
<feature type="binding site" evidence="5">
    <location>
        <position position="28"/>
    </location>
    <ligand>
        <name>Mg(2+)</name>
        <dbReference type="ChEBI" id="CHEBI:18420"/>
    </ligand>
</feature>
<dbReference type="Pfam" id="PF13242">
    <property type="entry name" value="Hydrolase_like"/>
    <property type="match status" value="1"/>
</dbReference>
<dbReference type="GO" id="GO:0005737">
    <property type="term" value="C:cytoplasm"/>
    <property type="evidence" value="ECO:0007669"/>
    <property type="project" value="TreeGrafter"/>
</dbReference>
<dbReference type="EnsemblMetazoa" id="MDOA003605-RB">
    <property type="protein sequence ID" value="MDOA003605-PB"/>
    <property type="gene ID" value="MDOA003605"/>
</dbReference>
<dbReference type="SUPFAM" id="SSF56784">
    <property type="entry name" value="HAD-like"/>
    <property type="match status" value="1"/>
</dbReference>
<evidence type="ECO:0000256" key="2">
    <source>
        <dbReference type="PIRNR" id="PIRNR000915"/>
    </source>
</evidence>
<dbReference type="GO" id="GO:0046872">
    <property type="term" value="F:metal ion binding"/>
    <property type="evidence" value="ECO:0007669"/>
    <property type="project" value="UniProtKB-KW"/>
</dbReference>
<evidence type="ECO:0000256" key="3">
    <source>
        <dbReference type="PIRSR" id="PIRSR000915-1"/>
    </source>
</evidence>
<keyword evidence="1 2" id="KW-0378">Hydrolase</keyword>
<dbReference type="OrthoDB" id="413953at2759"/>
<comment type="cofactor">
    <cofactor evidence="5">
        <name>Mg(2+)</name>
        <dbReference type="ChEBI" id="CHEBI:18420"/>
    </cofactor>
    <text evidence="5">Divalent metal ions. Mg(2+) is the most effective.</text>
</comment>
<dbReference type="PANTHER" id="PTHR19288">
    <property type="entry name" value="4-NITROPHENYLPHOSPHATASE-RELATED"/>
    <property type="match status" value="1"/>
</dbReference>
<dbReference type="Gene3D" id="3.40.50.1000">
    <property type="entry name" value="HAD superfamily/HAD-like"/>
    <property type="match status" value="2"/>
</dbReference>
<dbReference type="Proteomes" id="UP001652621">
    <property type="component" value="Unplaced"/>
</dbReference>
<evidence type="ECO:0000313" key="6">
    <source>
        <dbReference type="EnsemblMetazoa" id="MDOA003605-PB"/>
    </source>
</evidence>
<evidence type="ECO:0000313" key="7">
    <source>
        <dbReference type="Proteomes" id="UP001652621"/>
    </source>
</evidence>